<dbReference type="InterPro" id="IPR027479">
    <property type="entry name" value="S-Me-THD_N_sf"/>
</dbReference>
<gene>
    <name evidence="3" type="ORF">G3T36_03790</name>
</gene>
<dbReference type="EMBL" id="JAAGWY010000001">
    <property type="protein sequence ID" value="NEN04985.1"/>
    <property type="molecule type" value="Genomic_DNA"/>
</dbReference>
<keyword evidence="4" id="KW-1185">Reference proteome</keyword>
<protein>
    <submittedName>
        <fullName evidence="3">DUF917 domain-containing protein</fullName>
    </submittedName>
</protein>
<dbReference type="Pfam" id="PF20906">
    <property type="entry name" value="S-Me-THD_C"/>
    <property type="match status" value="1"/>
</dbReference>
<reference evidence="3 4" key="1">
    <citation type="journal article" date="2014" name="J. Microbiol.">
        <title>Diaminobutyricibacter tongyongensis gen. nov., sp. nov. and Homoserinibacter gongjuensis gen. nov., sp. nov. belong to the family Microbacteriaceae.</title>
        <authorList>
            <person name="Kim S.J."/>
            <person name="Ahn J.H."/>
            <person name="Weon H.Y."/>
            <person name="Hamada M."/>
            <person name="Suzuki K."/>
            <person name="Kwon S.W."/>
        </authorList>
    </citation>
    <scope>NUCLEOTIDE SEQUENCE [LARGE SCALE GENOMIC DNA]</scope>
    <source>
        <strain evidence="3 4">NBRC 108724</strain>
    </source>
</reference>
<dbReference type="InterPro" id="IPR048350">
    <property type="entry name" value="S-Me-THD-like_C"/>
</dbReference>
<name>A0A6L9XUQ1_9MICO</name>
<dbReference type="Gene3D" id="3.40.1610.10">
    <property type="entry name" value="CV3147-like domain"/>
    <property type="match status" value="1"/>
</dbReference>
<dbReference type="Proteomes" id="UP000474967">
    <property type="component" value="Unassembled WGS sequence"/>
</dbReference>
<dbReference type="SUPFAM" id="SSF160991">
    <property type="entry name" value="CV3147-like"/>
    <property type="match status" value="1"/>
</dbReference>
<dbReference type="InterPro" id="IPR010318">
    <property type="entry name" value="S-Me-THD_N"/>
</dbReference>
<dbReference type="AlphaFoldDB" id="A0A6L9XUQ1"/>
<evidence type="ECO:0000313" key="3">
    <source>
        <dbReference type="EMBL" id="NEN04985.1"/>
    </source>
</evidence>
<dbReference type="RefSeq" id="WP_163288062.1">
    <property type="nucleotide sequence ID" value="NZ_JAAGWY010000001.1"/>
</dbReference>
<evidence type="ECO:0000313" key="4">
    <source>
        <dbReference type="Proteomes" id="UP000474967"/>
    </source>
</evidence>
<feature type="domain" description="S-Me-THD N-terminal" evidence="1">
    <location>
        <begin position="9"/>
        <end position="160"/>
    </location>
</feature>
<feature type="domain" description="S-Me-THD-like C-terminal" evidence="2">
    <location>
        <begin position="166"/>
        <end position="339"/>
    </location>
</feature>
<organism evidence="3 4">
    <name type="scientific">Leifsonia tongyongensis</name>
    <dbReference type="NCBI Taxonomy" id="1268043"/>
    <lineage>
        <taxon>Bacteria</taxon>
        <taxon>Bacillati</taxon>
        <taxon>Actinomycetota</taxon>
        <taxon>Actinomycetes</taxon>
        <taxon>Micrococcales</taxon>
        <taxon>Microbacteriaceae</taxon>
        <taxon>Leifsonia</taxon>
    </lineage>
</organism>
<sequence>MARTLEHDRLPALARGFSLLGSGGGGTTTMLELMLLDSPAWPIGLHAVGELDPATPCLAAAFAGSTYLLTERIPGESPFAELVDAAERWTGVRARAVCALEGAGLNGLSPFLLADEFAVVDADFMGRALPRLDQLSLFVDRVPGTVTVCGSGGGGVVLIDTDRAGDVESVLRGAIVQAGGASAVVVAGFTVGDLAEHAVEGSFRRALELGTAFDSAAEAPLTELAGRLGGRMLGIGRIVAVESSPIDEYVSTIEIMGDDGGLLRVIARSEVLAFMRDGRLEAASPEIIVTIDSISRDILQVDGLTNARHVAVFALPAPEWWTSLPERLRRVTPAAFGVDGLEPAA</sequence>
<proteinExistence type="predicted"/>
<evidence type="ECO:0000259" key="2">
    <source>
        <dbReference type="Pfam" id="PF20906"/>
    </source>
</evidence>
<dbReference type="Pfam" id="PF06032">
    <property type="entry name" value="S-Me-THD_N"/>
    <property type="match status" value="1"/>
</dbReference>
<evidence type="ECO:0000259" key="1">
    <source>
        <dbReference type="Pfam" id="PF06032"/>
    </source>
</evidence>
<comment type="caution">
    <text evidence="3">The sequence shown here is derived from an EMBL/GenBank/DDBJ whole genome shotgun (WGS) entry which is preliminary data.</text>
</comment>
<accession>A0A6L9XUQ1</accession>